<dbReference type="AlphaFoldDB" id="A0A076F120"/>
<sequence>MNASVSAAGVATIDAAGVQPIDTGEAQLLGTGAQLMETMYHDPRTGLRHAERHLRRLARSAAVLGYEFRERDLRRHLAQRLAGIGEARVRVRLHRAGGVDVDVFGPPVAPASVSLVLDDEPVDSRDVLLGHKTTLRERYDRRRHRHPGADDVVLVNELGHVTETTIANLAARFDGVWWTPPLSSGCLPGVERSWQLDRGLMRERILTPGDLLAAEALAVTSSLKGVLPATLRP</sequence>
<dbReference type="InterPro" id="IPR043132">
    <property type="entry name" value="BCAT-like_C"/>
</dbReference>
<name>A0A076F120_RHOOP</name>
<dbReference type="Gene3D" id="3.30.470.10">
    <property type="match status" value="1"/>
</dbReference>
<dbReference type="InterPro" id="IPR036038">
    <property type="entry name" value="Aminotransferase-like"/>
</dbReference>
<proteinExistence type="predicted"/>
<dbReference type="InterPro" id="IPR001544">
    <property type="entry name" value="Aminotrans_IV"/>
</dbReference>
<dbReference type="Gene3D" id="3.20.10.10">
    <property type="entry name" value="D-amino Acid Aminotransferase, subunit A, domain 2"/>
    <property type="match status" value="1"/>
</dbReference>
<gene>
    <name evidence="1" type="ORF">EP51_33845</name>
</gene>
<evidence type="ECO:0000313" key="2">
    <source>
        <dbReference type="Proteomes" id="UP000028488"/>
    </source>
</evidence>
<dbReference type="Proteomes" id="UP000028488">
    <property type="component" value="Chromosome"/>
</dbReference>
<organism evidence="1 2">
    <name type="scientific">Rhodococcus opacus</name>
    <name type="common">Nocardia opaca</name>
    <dbReference type="NCBI Taxonomy" id="37919"/>
    <lineage>
        <taxon>Bacteria</taxon>
        <taxon>Bacillati</taxon>
        <taxon>Actinomycetota</taxon>
        <taxon>Actinomycetes</taxon>
        <taxon>Mycobacteriales</taxon>
        <taxon>Nocardiaceae</taxon>
        <taxon>Rhodococcus</taxon>
    </lineage>
</organism>
<protein>
    <submittedName>
        <fullName evidence="1">Anthranilate synthase</fullName>
    </submittedName>
</protein>
<dbReference type="EMBL" id="CP008947">
    <property type="protein sequence ID" value="AII09359.1"/>
    <property type="molecule type" value="Genomic_DNA"/>
</dbReference>
<dbReference type="Pfam" id="PF01063">
    <property type="entry name" value="Aminotran_4"/>
    <property type="match status" value="1"/>
</dbReference>
<dbReference type="eggNOG" id="COG0115">
    <property type="taxonomic scope" value="Bacteria"/>
</dbReference>
<dbReference type="SUPFAM" id="SSF56752">
    <property type="entry name" value="D-aminoacid aminotransferase-like PLP-dependent enzymes"/>
    <property type="match status" value="1"/>
</dbReference>
<reference evidence="1 2" key="1">
    <citation type="submission" date="2014-07" db="EMBL/GenBank/DDBJ databases">
        <title>Genome Sequence of Rhodococcus opacus Strain R7, a Biodegrader of Mono- and Polycyclic Aromatic Hydrocarbons.</title>
        <authorList>
            <person name="Di Gennaro P."/>
            <person name="Zampolli J."/>
            <person name="Presti I."/>
            <person name="Cappelletti M."/>
            <person name="D'Ursi P."/>
            <person name="Orro A."/>
            <person name="Mezzelani A."/>
            <person name="Milanesi L."/>
        </authorList>
    </citation>
    <scope>NUCLEOTIDE SEQUENCE [LARGE SCALE GENOMIC DNA]</scope>
    <source>
        <strain evidence="1 2">R7</strain>
    </source>
</reference>
<dbReference type="GO" id="GO:0003824">
    <property type="term" value="F:catalytic activity"/>
    <property type="evidence" value="ECO:0007669"/>
    <property type="project" value="InterPro"/>
</dbReference>
<dbReference type="InterPro" id="IPR043131">
    <property type="entry name" value="BCAT-like_N"/>
</dbReference>
<dbReference type="RefSeq" id="WP_112301884.1">
    <property type="nucleotide sequence ID" value="NZ_CP008947.1"/>
</dbReference>
<evidence type="ECO:0000313" key="1">
    <source>
        <dbReference type="EMBL" id="AII09359.1"/>
    </source>
</evidence>
<accession>A0A076F120</accession>